<accession>A0ABN5H005</accession>
<dbReference type="EMBL" id="CP019454">
    <property type="protein sequence ID" value="AUW93889.1"/>
    <property type="molecule type" value="Genomic_DNA"/>
</dbReference>
<name>A0ABN5H005_9FIRM</name>
<organism evidence="1 2">
    <name type="scientific">Sulfobacillus thermotolerans</name>
    <dbReference type="NCBI Taxonomy" id="338644"/>
    <lineage>
        <taxon>Bacteria</taxon>
        <taxon>Bacillati</taxon>
        <taxon>Bacillota</taxon>
        <taxon>Clostridia</taxon>
        <taxon>Eubacteriales</taxon>
        <taxon>Clostridiales Family XVII. Incertae Sedis</taxon>
        <taxon>Sulfobacillus</taxon>
    </lineage>
</organism>
<proteinExistence type="predicted"/>
<sequence length="63" mass="7245">MYLGQRELRNGLRPVYRRIERQAQSRVPAGKHVLSMLMNEYRQAYGPDAAAAVSEKLKGHYGR</sequence>
<protein>
    <submittedName>
        <fullName evidence="1">Uncharacterized protein</fullName>
    </submittedName>
</protein>
<evidence type="ECO:0000313" key="1">
    <source>
        <dbReference type="EMBL" id="AUW93889.1"/>
    </source>
</evidence>
<gene>
    <name evidence="1" type="ORF">BXT84_07975</name>
</gene>
<keyword evidence="2" id="KW-1185">Reference proteome</keyword>
<reference evidence="1 2" key="1">
    <citation type="journal article" date="2019" name="Sci. Rep.">
        <title>Sulfobacillus thermotolerans: new insights into resistance and metabolic capacities of acidophilic chemolithotrophs.</title>
        <authorList>
            <person name="Panyushkina A.E."/>
            <person name="Babenko V.V."/>
            <person name="Nikitina A.S."/>
            <person name="Selezneva O.V."/>
            <person name="Tsaplina I.A."/>
            <person name="Letarova M.A."/>
            <person name="Kostryukova E.S."/>
            <person name="Letarov A.V."/>
        </authorList>
    </citation>
    <scope>NUCLEOTIDE SEQUENCE [LARGE SCALE GENOMIC DNA]</scope>
    <source>
        <strain evidence="1 2">Kr1</strain>
    </source>
</reference>
<evidence type="ECO:0000313" key="2">
    <source>
        <dbReference type="Proteomes" id="UP000325292"/>
    </source>
</evidence>
<dbReference type="Proteomes" id="UP000325292">
    <property type="component" value="Chromosome"/>
</dbReference>